<sequence>MAESKYIGLNIKRKDLEAEYRETLFKPLKTINAIAYKSGKNPQATFDNLTRIISNNGILYQAIGNISGKGGALTPGTKLDPTTVDATSKELVEKLSKEIEKGTFRFKPIRRVYMDKSGKSPVTEEQMNKLKEMHSQGKVTMDQIKEIKARPLGISSFPDKVIQEAMRMTLDAIYEPIFARTNTNFGFRSKYGCADAIYQIKQHTKSMNFAIEGDVKGAFDNVNHKTLMKILRKKIKDEKFLKLVYGGLKCGVMFLNYRQDSDLGTVQGSVLSPLLYNIYFHEFDTYIETEFKETVKQINISEQRKDKPTNKLYNSISKKKTKLKLKNKLDAVKAYKSTKNLDIDKLKELQLELGKTLKEYRELDKQQKKLSSRAKSRQTIRYTYHRYADDWVLFTNASEERVIEWKQQFTQWIKNELDLTLSPEKTRITNLNKKEYVKFLGYQLKKASRRTQRNTRSVGAYKKHYTDPVKRNKTKKVKLLNTEKLIYKSRTTNPTFMVSWDRQRVLTRLVNSGFVKKLGKTHRGRSKLPWTTLELPEIIEKYNYIIRGYINYYSPVNHYPTDVQYLHYLLTYSCAHTLAQKLNTTIRKIFRKFGKDIKVQYIEKEKKLGRDGSTNIIETSKEAKLINWPKTLQIIKQTQSNMRKKVKEKESISLVHKAIDDICNVKVNWRTAYKISKHCAICGRTEKIEYHHVKHIKIGKVEGFLQVMKALNRKQIPCCNDCHKKIHKGLYDGMSLNDLYDEELIII</sequence>
<proteinExistence type="predicted"/>
<dbReference type="SUPFAM" id="SSF56672">
    <property type="entry name" value="DNA/RNA polymerases"/>
    <property type="match status" value="1"/>
</dbReference>
<name>A0A2U8GHQ4_9CHLO</name>
<keyword evidence="2" id="KW-0934">Plastid</keyword>
<dbReference type="InterPro" id="IPR000477">
    <property type="entry name" value="RT_dom"/>
</dbReference>
<reference evidence="2" key="1">
    <citation type="journal article" date="2018" name="Am. J. Bot.">
        <title>Organellar phylogenomics inform systematics in the green algal family Hydrodictyaceae (Chlorophyceae) and provide clues to the complex evolutionary history of plastid genomes in the green algal tree of life.</title>
        <authorList>
            <person name="McManus H.A."/>
            <person name="Fucikova K."/>
            <person name="Lewis P.O."/>
            <person name="Lewis L.A."/>
            <person name="Karol K.G."/>
        </authorList>
    </citation>
    <scope>NUCLEOTIDE SEQUENCE</scope>
</reference>
<geneLocation type="chloroplast" evidence="2"/>
<protein>
    <recommendedName>
        <fullName evidence="1">Reverse transcriptase domain-containing protein</fullName>
    </recommendedName>
</protein>
<evidence type="ECO:0000313" key="2">
    <source>
        <dbReference type="EMBL" id="AWI68212.1"/>
    </source>
</evidence>
<accession>A0A2U8GHQ4</accession>
<dbReference type="CDD" id="cd00085">
    <property type="entry name" value="HNHc"/>
    <property type="match status" value="1"/>
</dbReference>
<feature type="domain" description="Reverse transcriptase" evidence="1">
    <location>
        <begin position="95"/>
        <end position="444"/>
    </location>
</feature>
<dbReference type="EMBL" id="MF276978">
    <property type="protein sequence ID" value="AWI68212.1"/>
    <property type="molecule type" value="Genomic_DNA"/>
</dbReference>
<organism evidence="2">
    <name type="scientific">Pediastrum angulosum</name>
    <dbReference type="NCBI Taxonomy" id="271408"/>
    <lineage>
        <taxon>Eukaryota</taxon>
        <taxon>Viridiplantae</taxon>
        <taxon>Chlorophyta</taxon>
        <taxon>core chlorophytes</taxon>
        <taxon>Chlorophyceae</taxon>
        <taxon>CS clade</taxon>
        <taxon>Sphaeropleales</taxon>
        <taxon>Hydrodictyaceae</taxon>
        <taxon>Pediastrum</taxon>
    </lineage>
</organism>
<dbReference type="PANTHER" id="PTHR33642:SF4">
    <property type="entry name" value="COX1_OXI3 INTRON 1 PROTEIN-RELATED"/>
    <property type="match status" value="1"/>
</dbReference>
<dbReference type="InterPro" id="IPR024937">
    <property type="entry name" value="Domain_X"/>
</dbReference>
<dbReference type="GO" id="GO:0090615">
    <property type="term" value="P:mitochondrial mRNA processing"/>
    <property type="evidence" value="ECO:0007669"/>
    <property type="project" value="TreeGrafter"/>
</dbReference>
<dbReference type="GO" id="GO:0005739">
    <property type="term" value="C:mitochondrion"/>
    <property type="evidence" value="ECO:0007669"/>
    <property type="project" value="TreeGrafter"/>
</dbReference>
<dbReference type="GO" id="GO:0003964">
    <property type="term" value="F:RNA-directed DNA polymerase activity"/>
    <property type="evidence" value="ECO:0007669"/>
    <property type="project" value="TreeGrafter"/>
</dbReference>
<dbReference type="PROSITE" id="PS50878">
    <property type="entry name" value="RT_POL"/>
    <property type="match status" value="1"/>
</dbReference>
<dbReference type="AlphaFoldDB" id="A0A2U8GHQ4"/>
<dbReference type="InterPro" id="IPR003615">
    <property type="entry name" value="HNH_nuc"/>
</dbReference>
<dbReference type="InterPro" id="IPR043502">
    <property type="entry name" value="DNA/RNA_pol_sf"/>
</dbReference>
<dbReference type="GO" id="GO:0006315">
    <property type="term" value="P:homing of group II introns"/>
    <property type="evidence" value="ECO:0007669"/>
    <property type="project" value="TreeGrafter"/>
</dbReference>
<keyword evidence="2" id="KW-0150">Chloroplast</keyword>
<dbReference type="Pfam" id="PF00078">
    <property type="entry name" value="RVT_1"/>
    <property type="match status" value="2"/>
</dbReference>
<dbReference type="SMART" id="SM00507">
    <property type="entry name" value="HNHc"/>
    <property type="match status" value="1"/>
</dbReference>
<dbReference type="CDD" id="cd01651">
    <property type="entry name" value="RT_G2_intron"/>
    <property type="match status" value="1"/>
</dbReference>
<dbReference type="Pfam" id="PF01348">
    <property type="entry name" value="Intron_maturas2"/>
    <property type="match status" value="1"/>
</dbReference>
<evidence type="ECO:0000259" key="1">
    <source>
        <dbReference type="PROSITE" id="PS50878"/>
    </source>
</evidence>
<dbReference type="PANTHER" id="PTHR33642">
    <property type="entry name" value="COX1/OXI3 INTRON 1 PROTEIN-RELATED"/>
    <property type="match status" value="1"/>
</dbReference>